<dbReference type="AlphaFoldDB" id="A0ABD5A0F8"/>
<evidence type="ECO:0000256" key="1">
    <source>
        <dbReference type="SAM" id="MobiDB-lite"/>
    </source>
</evidence>
<protein>
    <submittedName>
        <fullName evidence="5">Rib/alpha-like domain-containing protein</fullName>
    </submittedName>
</protein>
<dbReference type="NCBIfam" id="TIGR02331">
    <property type="entry name" value="rib_alpha"/>
    <property type="match status" value="1"/>
</dbReference>
<dbReference type="EMBL" id="JAUONS010000002">
    <property type="protein sequence ID" value="MDO6361354.1"/>
    <property type="molecule type" value="Genomic_DNA"/>
</dbReference>
<keyword evidence="3" id="KW-0732">Signal</keyword>
<dbReference type="Proteomes" id="UP001169713">
    <property type="component" value="Unassembled WGS sequence"/>
</dbReference>
<evidence type="ECO:0000313" key="6">
    <source>
        <dbReference type="Proteomes" id="UP001169713"/>
    </source>
</evidence>
<feature type="domain" description="Rib" evidence="4">
    <location>
        <begin position="62"/>
        <end position="133"/>
    </location>
</feature>
<dbReference type="RefSeq" id="WP_262334079.1">
    <property type="nucleotide sequence ID" value="NZ_JANZQG010000004.1"/>
</dbReference>
<evidence type="ECO:0000259" key="4">
    <source>
        <dbReference type="Pfam" id="PF08428"/>
    </source>
</evidence>
<feature type="compositionally biased region" description="Basic and acidic residues" evidence="1">
    <location>
        <begin position="169"/>
        <end position="191"/>
    </location>
</feature>
<dbReference type="Pfam" id="PF08428">
    <property type="entry name" value="Rib"/>
    <property type="match status" value="1"/>
</dbReference>
<keyword evidence="2" id="KW-1133">Transmembrane helix</keyword>
<keyword evidence="2" id="KW-0812">Transmembrane</keyword>
<feature type="signal peptide" evidence="3">
    <location>
        <begin position="1"/>
        <end position="31"/>
    </location>
</feature>
<gene>
    <name evidence="5" type="ORF">Q4436_04370</name>
</gene>
<proteinExistence type="predicted"/>
<name>A0ABD5A0F8_9LACO</name>
<evidence type="ECO:0000256" key="3">
    <source>
        <dbReference type="SAM" id="SignalP"/>
    </source>
</evidence>
<keyword evidence="2" id="KW-0472">Membrane</keyword>
<feature type="transmembrane region" description="Helical" evidence="2">
    <location>
        <begin position="238"/>
        <end position="259"/>
    </location>
</feature>
<feature type="region of interest" description="Disordered" evidence="1">
    <location>
        <begin position="203"/>
        <end position="229"/>
    </location>
</feature>
<evidence type="ECO:0000256" key="2">
    <source>
        <dbReference type="SAM" id="Phobius"/>
    </source>
</evidence>
<feature type="region of interest" description="Disordered" evidence="1">
    <location>
        <begin position="137"/>
        <end position="191"/>
    </location>
</feature>
<organism evidence="5 6">
    <name type="scientific">Lactobacillus paragasseri</name>
    <dbReference type="NCBI Taxonomy" id="2107999"/>
    <lineage>
        <taxon>Bacteria</taxon>
        <taxon>Bacillati</taxon>
        <taxon>Bacillota</taxon>
        <taxon>Bacilli</taxon>
        <taxon>Lactobacillales</taxon>
        <taxon>Lactobacillaceae</taxon>
        <taxon>Lactobacillus</taxon>
    </lineage>
</organism>
<dbReference type="InterPro" id="IPR059115">
    <property type="entry name" value="Rib"/>
</dbReference>
<dbReference type="InterPro" id="IPR012706">
    <property type="entry name" value="Rib_alpha_Esp_rpt"/>
</dbReference>
<sequence length="273" mass="29017">MMRQIKKRNIMTGLGAAALLASLSLNGTAFAASTDSANAGAEQAKTYQTQLEQHKNLQAYTNPLSVKTLTTTKGVLPDATSGISNWNTVPAGTVANWDQTPEINKVGTSYGTVYVTFPDGSRSRLAVYVTVKDTAVSQDSKASKKDLNSGSATSATDQQDNASKQTTSVKKDVAKENTSKNSSEKTNKDVVVKDLGSTTVTEKNVSVVNNTKDNKKNRKKSSNPVSVATQLPETEGKAVNPLVVIGGLLVAAIGAVAIFGKKIKNRLKKYYRN</sequence>
<feature type="chain" id="PRO_5044877455" evidence="3">
    <location>
        <begin position="32"/>
        <end position="273"/>
    </location>
</feature>
<comment type="caution">
    <text evidence="5">The sequence shown here is derived from an EMBL/GenBank/DDBJ whole genome shotgun (WGS) entry which is preliminary data.</text>
</comment>
<accession>A0ABD5A0F8</accession>
<feature type="compositionally biased region" description="Polar residues" evidence="1">
    <location>
        <begin position="148"/>
        <end position="168"/>
    </location>
</feature>
<reference evidence="5" key="1">
    <citation type="submission" date="2023-07" db="EMBL/GenBank/DDBJ databases">
        <title>Whole Genome Sequencing of Colonoscopy isolates.</title>
        <authorList>
            <person name="Surve S.V."/>
            <person name="Valls R.A."/>
            <person name="Barrak K.E."/>
            <person name="Gardner T.B."/>
            <person name="O'Toole G.A."/>
        </authorList>
    </citation>
    <scope>NUCLEOTIDE SEQUENCE</scope>
    <source>
        <strain evidence="5">GP0003</strain>
    </source>
</reference>
<evidence type="ECO:0000313" key="5">
    <source>
        <dbReference type="EMBL" id="MDO6361354.1"/>
    </source>
</evidence>